<evidence type="ECO:0000256" key="1">
    <source>
        <dbReference type="SAM" id="MobiDB-lite"/>
    </source>
</evidence>
<dbReference type="STRING" id="69279.BG36_18005"/>
<dbReference type="AlphaFoldDB" id="A0A011UUE8"/>
<dbReference type="RefSeq" id="WP_035023774.1">
    <property type="nucleotide sequence ID" value="NZ_KK073879.1"/>
</dbReference>
<dbReference type="PATRIC" id="fig|69279.3.peg.823"/>
<dbReference type="Proteomes" id="UP000019849">
    <property type="component" value="Unassembled WGS sequence"/>
</dbReference>
<dbReference type="EMBL" id="JENY01000004">
    <property type="protein sequence ID" value="EXL09861.1"/>
    <property type="molecule type" value="Genomic_DNA"/>
</dbReference>
<gene>
    <name evidence="2" type="ORF">BG36_18005</name>
    <name evidence="3" type="ORF">DES43_101178</name>
</gene>
<dbReference type="HOGENOM" id="CLU_2476603_0_0_5"/>
<proteinExistence type="predicted"/>
<protein>
    <submittedName>
        <fullName evidence="2">Uncharacterized protein</fullName>
    </submittedName>
</protein>
<dbReference type="Proteomes" id="UP000294958">
    <property type="component" value="Unassembled WGS sequence"/>
</dbReference>
<evidence type="ECO:0000313" key="2">
    <source>
        <dbReference type="EMBL" id="EXL09861.1"/>
    </source>
</evidence>
<comment type="caution">
    <text evidence="2">The sequence shown here is derived from an EMBL/GenBank/DDBJ whole genome shotgun (WGS) entry which is preliminary data.</text>
</comment>
<organism evidence="2 4">
    <name type="scientific">Aquamicrobium defluvii</name>
    <dbReference type="NCBI Taxonomy" id="69279"/>
    <lineage>
        <taxon>Bacteria</taxon>
        <taxon>Pseudomonadati</taxon>
        <taxon>Pseudomonadota</taxon>
        <taxon>Alphaproteobacteria</taxon>
        <taxon>Hyphomicrobiales</taxon>
        <taxon>Phyllobacteriaceae</taxon>
        <taxon>Aquamicrobium</taxon>
    </lineage>
</organism>
<feature type="region of interest" description="Disordered" evidence="1">
    <location>
        <begin position="1"/>
        <end position="27"/>
    </location>
</feature>
<dbReference type="EMBL" id="SNZF01000001">
    <property type="protein sequence ID" value="TDR38110.1"/>
    <property type="molecule type" value="Genomic_DNA"/>
</dbReference>
<accession>A0A011UUE8</accession>
<name>A0A011UUE8_9HYPH</name>
<evidence type="ECO:0000313" key="3">
    <source>
        <dbReference type="EMBL" id="TDR38110.1"/>
    </source>
</evidence>
<sequence length="87" mass="9323">MRVDGYAGSGAYAARESVAGNRSNSEQMMSAVQAARQTALSALHNERFGAMLERISDPRSSEAVMMMRGGEGAVRDQASVLSSYTEF</sequence>
<evidence type="ECO:0000313" key="4">
    <source>
        <dbReference type="Proteomes" id="UP000019849"/>
    </source>
</evidence>
<reference evidence="2 4" key="1">
    <citation type="submission" date="2014-02" db="EMBL/GenBank/DDBJ databases">
        <title>Aquamicrobium defluvii Genome sequencing.</title>
        <authorList>
            <person name="Wang X."/>
        </authorList>
    </citation>
    <scope>NUCLEOTIDE SEQUENCE [LARGE SCALE GENOMIC DNA]</scope>
    <source>
        <strain evidence="2 4">W13Z1</strain>
    </source>
</reference>
<reference evidence="3 5" key="2">
    <citation type="submission" date="2019-03" db="EMBL/GenBank/DDBJ databases">
        <title>Genomic Encyclopedia of Type Strains, Phase IV (KMG-IV): sequencing the most valuable type-strain genomes for metagenomic binning, comparative biology and taxonomic classification.</title>
        <authorList>
            <person name="Goeker M."/>
        </authorList>
    </citation>
    <scope>NUCLEOTIDE SEQUENCE [LARGE SCALE GENOMIC DNA]</scope>
    <source>
        <strain evidence="3 5">DSM 11603</strain>
    </source>
</reference>
<dbReference type="OrthoDB" id="8115762at2"/>
<keyword evidence="5" id="KW-1185">Reference proteome</keyword>
<evidence type="ECO:0000313" key="5">
    <source>
        <dbReference type="Proteomes" id="UP000294958"/>
    </source>
</evidence>